<accession>A0A7I8D0I3</accession>
<sequence>MPQQVNRSYSRRRKKSRLPYFAIVLTLALLVITVAIVFMTQCSRSEPEETSSSQTLSSAAADSSSSSSMASSSAASSSSATESSQAPSSSASEAPSSTAPSPSSSKPSSGTITSSPTSAVDGVVPTGAGTGLGYKSSDWRLRIPNIDSPIEDDEIPELSTIESGGSGKFYLDSRAADDFDAMMAAAKKDGMNLYVSSSYRTPAYQKNLFEKRVKAAMANGESRAEAENTVAKETARPGTSDHMLGLAVDFNGVKNAFKDTKEYDWLIEHCAEYGFILRYPEDKVDITKVSYEPWHYRYVGKEHAAVIMEKKICLEEYVQDLG</sequence>
<dbReference type="GO" id="GO:0006508">
    <property type="term" value="P:proteolysis"/>
    <property type="evidence" value="ECO:0007669"/>
    <property type="project" value="InterPro"/>
</dbReference>
<dbReference type="Gene3D" id="3.30.1380.10">
    <property type="match status" value="1"/>
</dbReference>
<organism evidence="4 5">
    <name type="scientific">Solibaculum mannosilyticum</name>
    <dbReference type="NCBI Taxonomy" id="2780922"/>
    <lineage>
        <taxon>Bacteria</taxon>
        <taxon>Bacillati</taxon>
        <taxon>Bacillota</taxon>
        <taxon>Clostridia</taxon>
        <taxon>Eubacteriales</taxon>
        <taxon>Oscillospiraceae</taxon>
        <taxon>Solibaculum</taxon>
    </lineage>
</organism>
<dbReference type="InterPro" id="IPR052179">
    <property type="entry name" value="DD-CPase-like"/>
</dbReference>
<keyword evidence="5" id="KW-1185">Reference proteome</keyword>
<feature type="domain" description="D-alanyl-D-alanine carboxypeptidase-like core" evidence="3">
    <location>
        <begin position="170"/>
        <end position="301"/>
    </location>
</feature>
<protein>
    <recommendedName>
        <fullName evidence="3">D-alanyl-D-alanine carboxypeptidase-like core domain-containing protein</fullName>
    </recommendedName>
</protein>
<keyword evidence="2" id="KW-0472">Membrane</keyword>
<dbReference type="InterPro" id="IPR058193">
    <property type="entry name" value="VanY/YodJ_core_dom"/>
</dbReference>
<evidence type="ECO:0000313" key="5">
    <source>
        <dbReference type="Proteomes" id="UP000593890"/>
    </source>
</evidence>
<feature type="region of interest" description="Disordered" evidence="1">
    <location>
        <begin position="45"/>
        <end position="125"/>
    </location>
</feature>
<reference evidence="5" key="1">
    <citation type="submission" date="2020-07" db="EMBL/GenBank/DDBJ databases">
        <title>Complete genome sequencing of Clostridia bacterium strain 12CBH8.</title>
        <authorList>
            <person name="Sakamoto M."/>
            <person name="Murakami T."/>
            <person name="Mori H."/>
        </authorList>
    </citation>
    <scope>NUCLEOTIDE SEQUENCE [LARGE SCALE GENOMIC DNA]</scope>
    <source>
        <strain evidence="5">12CBH8</strain>
    </source>
</reference>
<dbReference type="SUPFAM" id="SSF55166">
    <property type="entry name" value="Hedgehog/DD-peptidase"/>
    <property type="match status" value="1"/>
</dbReference>
<dbReference type="Pfam" id="PF02557">
    <property type="entry name" value="VanY"/>
    <property type="match status" value="1"/>
</dbReference>
<dbReference type="PANTHER" id="PTHR34385">
    <property type="entry name" value="D-ALANYL-D-ALANINE CARBOXYPEPTIDASE"/>
    <property type="match status" value="1"/>
</dbReference>
<keyword evidence="2" id="KW-1133">Transmembrane helix</keyword>
<evidence type="ECO:0000313" key="4">
    <source>
        <dbReference type="EMBL" id="BCI60291.1"/>
    </source>
</evidence>
<dbReference type="EMBL" id="AP023321">
    <property type="protein sequence ID" value="BCI60291.1"/>
    <property type="molecule type" value="Genomic_DNA"/>
</dbReference>
<proteinExistence type="predicted"/>
<dbReference type="Proteomes" id="UP000593890">
    <property type="component" value="Chromosome"/>
</dbReference>
<dbReference type="GO" id="GO:0008233">
    <property type="term" value="F:peptidase activity"/>
    <property type="evidence" value="ECO:0007669"/>
    <property type="project" value="InterPro"/>
</dbReference>
<keyword evidence="2" id="KW-0812">Transmembrane</keyword>
<dbReference type="InterPro" id="IPR009045">
    <property type="entry name" value="Zn_M74/Hedgehog-like"/>
</dbReference>
<dbReference type="CDD" id="cd14852">
    <property type="entry name" value="LD-carboxypeptidase"/>
    <property type="match status" value="1"/>
</dbReference>
<gene>
    <name evidence="4" type="ORF">C12CBH8_09300</name>
</gene>
<dbReference type="KEGG" id="sman:C12CBH8_09300"/>
<evidence type="ECO:0000256" key="2">
    <source>
        <dbReference type="SAM" id="Phobius"/>
    </source>
</evidence>
<name>A0A7I8D0I3_9FIRM</name>
<dbReference type="InterPro" id="IPR003709">
    <property type="entry name" value="VanY-like_core_dom"/>
</dbReference>
<dbReference type="PANTHER" id="PTHR34385:SF1">
    <property type="entry name" value="PEPTIDOGLYCAN L-ALANYL-D-GLUTAMATE ENDOPEPTIDASE CWLK"/>
    <property type="match status" value="1"/>
</dbReference>
<feature type="compositionally biased region" description="Low complexity" evidence="1">
    <location>
        <begin position="50"/>
        <end position="119"/>
    </location>
</feature>
<feature type="transmembrane region" description="Helical" evidence="2">
    <location>
        <begin position="20"/>
        <end position="39"/>
    </location>
</feature>
<evidence type="ECO:0000256" key="1">
    <source>
        <dbReference type="SAM" id="MobiDB-lite"/>
    </source>
</evidence>
<evidence type="ECO:0000259" key="3">
    <source>
        <dbReference type="Pfam" id="PF02557"/>
    </source>
</evidence>
<dbReference type="AlphaFoldDB" id="A0A7I8D0I3"/>
<dbReference type="RefSeq" id="WP_215533664.1">
    <property type="nucleotide sequence ID" value="NZ_AP023321.1"/>
</dbReference>